<dbReference type="InterPro" id="IPR028973">
    <property type="entry name" value="PhnB-like"/>
</dbReference>
<dbReference type="Proteomes" id="UP000184997">
    <property type="component" value="Unassembled WGS sequence"/>
</dbReference>
<evidence type="ECO:0000313" key="3">
    <source>
        <dbReference type="Proteomes" id="UP000184997"/>
    </source>
</evidence>
<gene>
    <name evidence="2" type="ORF">XTGNCPPB3709_0456</name>
</gene>
<proteinExistence type="predicted"/>
<organism evidence="2 3">
    <name type="scientific">Xanthomonas graminis pv. graminis</name>
    <dbReference type="NCBI Taxonomy" id="134874"/>
    <lineage>
        <taxon>Bacteria</taxon>
        <taxon>Pseudomonadati</taxon>
        <taxon>Pseudomonadota</taxon>
        <taxon>Gammaproteobacteria</taxon>
        <taxon>Lysobacterales</taxon>
        <taxon>Lysobacteraceae</taxon>
        <taxon>Xanthomonas</taxon>
        <taxon>Xanthomonas translucens group</taxon>
        <taxon>Xanthomonas graminis</taxon>
    </lineage>
</organism>
<accession>A0A1M4J473</accession>
<feature type="domain" description="PhnB-like" evidence="1">
    <location>
        <begin position="42"/>
        <end position="102"/>
    </location>
</feature>
<sequence length="142" mass="15135">MSRMNSPATQGINVVSIWRSLRVCSHQHTTCEVKGAPSACLASPCIGLNAGHAVPHSHAFWFQVATDGQAETDRPWSAIVGNGQQNACGWCKDKGGVAWQITPHVLTAAAIDPDPAVAKRAFETMMGMIEIEIAAIEATRRG</sequence>
<dbReference type="AlphaFoldDB" id="A0A1M4J473"/>
<dbReference type="InterPro" id="IPR029068">
    <property type="entry name" value="Glyas_Bleomycin-R_OHBP_Dase"/>
</dbReference>
<protein>
    <recommendedName>
        <fullName evidence="1">PhnB-like domain-containing protein</fullName>
    </recommendedName>
</protein>
<reference evidence="3" key="1">
    <citation type="submission" date="2016-07" db="EMBL/GenBank/DDBJ databases">
        <authorList>
            <person name="Florea S."/>
            <person name="Webb J.S."/>
            <person name="Jaromczyk J."/>
            <person name="Schardl C.L."/>
        </authorList>
    </citation>
    <scope>NUCLEOTIDE SEQUENCE [LARGE SCALE GENOMIC DNA]</scope>
</reference>
<dbReference type="PANTHER" id="PTHR33990:SF2">
    <property type="entry name" value="PHNB-LIKE DOMAIN-CONTAINING PROTEIN"/>
    <property type="match status" value="1"/>
</dbReference>
<evidence type="ECO:0000259" key="1">
    <source>
        <dbReference type="Pfam" id="PF06983"/>
    </source>
</evidence>
<name>A0A1M4J473_9XANT</name>
<dbReference type="Gene3D" id="3.10.180.10">
    <property type="entry name" value="2,3-Dihydroxybiphenyl 1,2-Dioxygenase, domain 1"/>
    <property type="match status" value="1"/>
</dbReference>
<evidence type="ECO:0000313" key="2">
    <source>
        <dbReference type="EMBL" id="SBV86555.1"/>
    </source>
</evidence>
<dbReference type="EMBL" id="FLUK01000047">
    <property type="protein sequence ID" value="SBV86555.1"/>
    <property type="molecule type" value="Genomic_DNA"/>
</dbReference>
<dbReference type="PANTHER" id="PTHR33990">
    <property type="entry name" value="PROTEIN YJDN-RELATED"/>
    <property type="match status" value="1"/>
</dbReference>
<dbReference type="Pfam" id="PF06983">
    <property type="entry name" value="3-dmu-9_3-mt"/>
    <property type="match status" value="1"/>
</dbReference>
<dbReference type="SUPFAM" id="SSF54593">
    <property type="entry name" value="Glyoxalase/Bleomycin resistance protein/Dihydroxybiphenyl dioxygenase"/>
    <property type="match status" value="1"/>
</dbReference>